<evidence type="ECO:0000259" key="9">
    <source>
        <dbReference type="PROSITE" id="PS50011"/>
    </source>
</evidence>
<gene>
    <name evidence="10" type="ORF">F5X68DRAFT_259426</name>
</gene>
<evidence type="ECO:0000256" key="3">
    <source>
        <dbReference type="ARBA" id="ARBA00022679"/>
    </source>
</evidence>
<dbReference type="GO" id="GO:0005524">
    <property type="term" value="F:ATP binding"/>
    <property type="evidence" value="ECO:0007669"/>
    <property type="project" value="UniProtKB-KW"/>
</dbReference>
<dbReference type="Proteomes" id="UP000770015">
    <property type="component" value="Unassembled WGS sequence"/>
</dbReference>
<evidence type="ECO:0000313" key="10">
    <source>
        <dbReference type="EMBL" id="KAH6691347.1"/>
    </source>
</evidence>
<dbReference type="AlphaFoldDB" id="A0A9P8VGK3"/>
<evidence type="ECO:0000256" key="1">
    <source>
        <dbReference type="ARBA" id="ARBA00012513"/>
    </source>
</evidence>
<dbReference type="GO" id="GO:0005737">
    <property type="term" value="C:cytoplasm"/>
    <property type="evidence" value="ECO:0007669"/>
    <property type="project" value="TreeGrafter"/>
</dbReference>
<dbReference type="PROSITE" id="PS50011">
    <property type="entry name" value="PROTEIN_KINASE_DOM"/>
    <property type="match status" value="1"/>
</dbReference>
<protein>
    <recommendedName>
        <fullName evidence="1">non-specific serine/threonine protein kinase</fullName>
        <ecNumber evidence="1">2.7.11.1</ecNumber>
    </recommendedName>
</protein>
<keyword evidence="3" id="KW-0808">Transferase</keyword>
<keyword evidence="5 10" id="KW-0418">Kinase</keyword>
<evidence type="ECO:0000313" key="11">
    <source>
        <dbReference type="Proteomes" id="UP000770015"/>
    </source>
</evidence>
<evidence type="ECO:0000256" key="2">
    <source>
        <dbReference type="ARBA" id="ARBA00022527"/>
    </source>
</evidence>
<evidence type="ECO:0000256" key="6">
    <source>
        <dbReference type="ARBA" id="ARBA00022840"/>
    </source>
</evidence>
<comment type="catalytic activity">
    <reaction evidence="8">
        <text>L-seryl-[protein] + ATP = O-phospho-L-seryl-[protein] + ADP + H(+)</text>
        <dbReference type="Rhea" id="RHEA:17989"/>
        <dbReference type="Rhea" id="RHEA-COMP:9863"/>
        <dbReference type="Rhea" id="RHEA-COMP:11604"/>
        <dbReference type="ChEBI" id="CHEBI:15378"/>
        <dbReference type="ChEBI" id="CHEBI:29999"/>
        <dbReference type="ChEBI" id="CHEBI:30616"/>
        <dbReference type="ChEBI" id="CHEBI:83421"/>
        <dbReference type="ChEBI" id="CHEBI:456216"/>
        <dbReference type="EC" id="2.7.11.1"/>
    </reaction>
</comment>
<keyword evidence="2" id="KW-0723">Serine/threonine-protein kinase</keyword>
<dbReference type="InterPro" id="IPR000719">
    <property type="entry name" value="Prot_kinase_dom"/>
</dbReference>
<dbReference type="PANTHER" id="PTHR45998:SF2">
    <property type="entry name" value="SERINE_THREONINE-PROTEIN KINASE 16"/>
    <property type="match status" value="1"/>
</dbReference>
<comment type="caution">
    <text evidence="10">The sequence shown here is derived from an EMBL/GenBank/DDBJ whole genome shotgun (WGS) entry which is preliminary data.</text>
</comment>
<dbReference type="SMART" id="SM00220">
    <property type="entry name" value="S_TKc"/>
    <property type="match status" value="1"/>
</dbReference>
<sequence length="375" mass="43239">MAIDILGLLWPKNSSLFNPNKNITKDARYHEYANELTLLSDFVATLKQQGLEQAFSVVKFVDLRRSHLTFPGKNKAHVVRDLENRDHVFKGFDFNAFLDHGPDFHAHQRDTMLHEICALAAMPPHHNIMPCPQILVVVDDEAGRERICGFLQPVMRMGTLDDQVIKANKTGQRIPLAQQARWCHGMAAGLLHTHRHGGTYHMDVKPGNTLIDDDDEIRLIDWEQSGVSMFTHSKEVTIDQTAEETGEPDANGRRRIIYNPHEDQTRVNLPWGYPKWNVFPEWHEKCPRAAELAEVFSLGRVMWMLFEQLEQNPDPTVWTERSQDIPSSWIDMSIECQQVDPNDRPELDEVVDFWKREEEKYSFSETDSSTSTNRG</sequence>
<dbReference type="PANTHER" id="PTHR45998">
    <property type="entry name" value="SERINE/THREONINE-PROTEIN KINASE 16"/>
    <property type="match status" value="1"/>
</dbReference>
<proteinExistence type="predicted"/>
<comment type="catalytic activity">
    <reaction evidence="7">
        <text>L-threonyl-[protein] + ATP = O-phospho-L-threonyl-[protein] + ADP + H(+)</text>
        <dbReference type="Rhea" id="RHEA:46608"/>
        <dbReference type="Rhea" id="RHEA-COMP:11060"/>
        <dbReference type="Rhea" id="RHEA-COMP:11605"/>
        <dbReference type="ChEBI" id="CHEBI:15378"/>
        <dbReference type="ChEBI" id="CHEBI:30013"/>
        <dbReference type="ChEBI" id="CHEBI:30616"/>
        <dbReference type="ChEBI" id="CHEBI:61977"/>
        <dbReference type="ChEBI" id="CHEBI:456216"/>
        <dbReference type="EC" id="2.7.11.1"/>
    </reaction>
</comment>
<evidence type="ECO:0000256" key="8">
    <source>
        <dbReference type="ARBA" id="ARBA00048679"/>
    </source>
</evidence>
<organism evidence="10 11">
    <name type="scientific">Plectosphaerella plurivora</name>
    <dbReference type="NCBI Taxonomy" id="936078"/>
    <lineage>
        <taxon>Eukaryota</taxon>
        <taxon>Fungi</taxon>
        <taxon>Dikarya</taxon>
        <taxon>Ascomycota</taxon>
        <taxon>Pezizomycotina</taxon>
        <taxon>Sordariomycetes</taxon>
        <taxon>Hypocreomycetidae</taxon>
        <taxon>Glomerellales</taxon>
        <taxon>Plectosphaerellaceae</taxon>
        <taxon>Plectosphaerella</taxon>
    </lineage>
</organism>
<dbReference type="Pfam" id="PF00069">
    <property type="entry name" value="Pkinase"/>
    <property type="match status" value="1"/>
</dbReference>
<dbReference type="EC" id="2.7.11.1" evidence="1"/>
<dbReference type="OrthoDB" id="4062651at2759"/>
<dbReference type="InterPro" id="IPR011009">
    <property type="entry name" value="Kinase-like_dom_sf"/>
</dbReference>
<feature type="domain" description="Protein kinase" evidence="9">
    <location>
        <begin position="43"/>
        <end position="364"/>
    </location>
</feature>
<keyword evidence="6" id="KW-0067">ATP-binding</keyword>
<dbReference type="SUPFAM" id="SSF56112">
    <property type="entry name" value="Protein kinase-like (PK-like)"/>
    <property type="match status" value="1"/>
</dbReference>
<dbReference type="EMBL" id="JAGSXJ010000005">
    <property type="protein sequence ID" value="KAH6691347.1"/>
    <property type="molecule type" value="Genomic_DNA"/>
</dbReference>
<keyword evidence="11" id="KW-1185">Reference proteome</keyword>
<evidence type="ECO:0000256" key="4">
    <source>
        <dbReference type="ARBA" id="ARBA00022741"/>
    </source>
</evidence>
<dbReference type="InterPro" id="IPR052239">
    <property type="entry name" value="Ser/Thr-specific_kinases"/>
</dbReference>
<dbReference type="GO" id="GO:0004674">
    <property type="term" value="F:protein serine/threonine kinase activity"/>
    <property type="evidence" value="ECO:0007669"/>
    <property type="project" value="UniProtKB-KW"/>
</dbReference>
<evidence type="ECO:0000256" key="5">
    <source>
        <dbReference type="ARBA" id="ARBA00022777"/>
    </source>
</evidence>
<keyword evidence="4" id="KW-0547">Nucleotide-binding</keyword>
<name>A0A9P8VGK3_9PEZI</name>
<reference evidence="10" key="1">
    <citation type="journal article" date="2021" name="Nat. Commun.">
        <title>Genetic determinants of endophytism in the Arabidopsis root mycobiome.</title>
        <authorList>
            <person name="Mesny F."/>
            <person name="Miyauchi S."/>
            <person name="Thiergart T."/>
            <person name="Pickel B."/>
            <person name="Atanasova L."/>
            <person name="Karlsson M."/>
            <person name="Huettel B."/>
            <person name="Barry K.W."/>
            <person name="Haridas S."/>
            <person name="Chen C."/>
            <person name="Bauer D."/>
            <person name="Andreopoulos W."/>
            <person name="Pangilinan J."/>
            <person name="LaButti K."/>
            <person name="Riley R."/>
            <person name="Lipzen A."/>
            <person name="Clum A."/>
            <person name="Drula E."/>
            <person name="Henrissat B."/>
            <person name="Kohler A."/>
            <person name="Grigoriev I.V."/>
            <person name="Martin F.M."/>
            <person name="Hacquard S."/>
        </authorList>
    </citation>
    <scope>NUCLEOTIDE SEQUENCE</scope>
    <source>
        <strain evidence="10">MPI-SDFR-AT-0117</strain>
    </source>
</reference>
<accession>A0A9P8VGK3</accession>
<dbReference type="Gene3D" id="1.10.510.10">
    <property type="entry name" value="Transferase(Phosphotransferase) domain 1"/>
    <property type="match status" value="1"/>
</dbReference>
<evidence type="ECO:0000256" key="7">
    <source>
        <dbReference type="ARBA" id="ARBA00047899"/>
    </source>
</evidence>